<comment type="caution">
    <text evidence="10">The sequence shown here is derived from an EMBL/GenBank/DDBJ whole genome shotgun (WGS) entry which is preliminary data.</text>
</comment>
<organism evidence="10 11">
    <name type="scientific">Hydrogeniiclostridium mannosilyticum</name>
    <dbReference type="NCBI Taxonomy" id="2764322"/>
    <lineage>
        <taxon>Bacteria</taxon>
        <taxon>Bacillati</taxon>
        <taxon>Bacillota</taxon>
        <taxon>Clostridia</taxon>
        <taxon>Eubacteriales</taxon>
        <taxon>Acutalibacteraceae</taxon>
        <taxon>Hydrogeniiclostridium</taxon>
    </lineage>
</organism>
<evidence type="ECO:0000256" key="4">
    <source>
        <dbReference type="ARBA" id="ARBA00022475"/>
    </source>
</evidence>
<comment type="subcellular location">
    <subcellularLocation>
        <location evidence="1 9">Cell membrane</location>
        <topology evidence="1 9">Multi-pass membrane protein</topology>
    </subcellularLocation>
</comment>
<protein>
    <recommendedName>
        <fullName evidence="9">Cobalamin biosynthesis protein CobD</fullName>
    </recommendedName>
</protein>
<dbReference type="GO" id="GO:0048472">
    <property type="term" value="F:threonine-phosphate decarboxylase activity"/>
    <property type="evidence" value="ECO:0007669"/>
    <property type="project" value="InterPro"/>
</dbReference>
<evidence type="ECO:0000256" key="3">
    <source>
        <dbReference type="ARBA" id="ARBA00006263"/>
    </source>
</evidence>
<dbReference type="Pfam" id="PF03186">
    <property type="entry name" value="CobD_Cbib"/>
    <property type="match status" value="1"/>
</dbReference>
<dbReference type="EMBL" id="QLYR01000001">
    <property type="protein sequence ID" value="RAQ30233.1"/>
    <property type="molecule type" value="Genomic_DNA"/>
</dbReference>
<evidence type="ECO:0000256" key="6">
    <source>
        <dbReference type="ARBA" id="ARBA00022692"/>
    </source>
</evidence>
<keyword evidence="11" id="KW-1185">Reference proteome</keyword>
<dbReference type="GO" id="GO:0005886">
    <property type="term" value="C:plasma membrane"/>
    <property type="evidence" value="ECO:0007669"/>
    <property type="project" value="UniProtKB-SubCell"/>
</dbReference>
<accession>A0A328UL58</accession>
<comment type="caution">
    <text evidence="9">Lacks conserved residue(s) required for the propagation of feature annotation.</text>
</comment>
<gene>
    <name evidence="9 10" type="primary">cobD</name>
    <name evidence="10" type="ORF">DPQ25_01620</name>
</gene>
<keyword evidence="4 9" id="KW-1003">Cell membrane</keyword>
<dbReference type="AlphaFoldDB" id="A0A328UL58"/>
<evidence type="ECO:0000256" key="2">
    <source>
        <dbReference type="ARBA" id="ARBA00004953"/>
    </source>
</evidence>
<dbReference type="Proteomes" id="UP000249377">
    <property type="component" value="Unassembled WGS sequence"/>
</dbReference>
<feature type="transmembrane region" description="Helical" evidence="9">
    <location>
        <begin position="303"/>
        <end position="324"/>
    </location>
</feature>
<dbReference type="InterPro" id="IPR004485">
    <property type="entry name" value="Cobalamin_biosynth_CobD/CbiB"/>
</dbReference>
<dbReference type="HAMAP" id="MF_00024">
    <property type="entry name" value="CobD_CbiB"/>
    <property type="match status" value="1"/>
</dbReference>
<name>A0A328UL58_9FIRM</name>
<reference evidence="10 11" key="1">
    <citation type="submission" date="2018-06" db="EMBL/GenBank/DDBJ databases">
        <title>Noncontiguous genome sequence of Ruminococcaceae bacterium ASD2818.</title>
        <authorList>
            <person name="Chaplin A.V."/>
            <person name="Sokolova S.R."/>
            <person name="Kochetkova T.O."/>
            <person name="Goltsov A.Y."/>
            <person name="Trofimov D.Y."/>
            <person name="Efimov B.A."/>
        </authorList>
    </citation>
    <scope>NUCLEOTIDE SEQUENCE [LARGE SCALE GENOMIC DNA]</scope>
    <source>
        <strain evidence="10 11">ASD2818</strain>
    </source>
</reference>
<keyword evidence="5 9" id="KW-0169">Cobalamin biosynthesis</keyword>
<sequence length="325" mass="36089">MISLFALILGFLLDLCFGDPHWMPHPIRLIGWLIQKLERLLRRLFPKTEKGELWAGGALVVAVLAVSVSVPVLLLLLANWVSPWLRLILETMMCYQLLATKCLKDESMKVYHKLAKGDIPGARHMLSMIVGRDTERLQADGIARAAVETVAENTSDGVIAPLLFMTVGGAPLGFFYKAVNTMDSMVGYKNEKYLYLGRCAARLDDLLNFVPARLSAWLMILSARMNGMDARNAGRIYRRDRRNHESPNSAHTEAVCAGALRVQLAGDAWYFGVLHHKKTIGDALRPIEAQDIIRANQLMMGTAFLALLLCSAIKGAVLALIFLLF</sequence>
<dbReference type="GO" id="GO:0009236">
    <property type="term" value="P:cobalamin biosynthetic process"/>
    <property type="evidence" value="ECO:0007669"/>
    <property type="project" value="UniProtKB-UniRule"/>
</dbReference>
<evidence type="ECO:0000256" key="5">
    <source>
        <dbReference type="ARBA" id="ARBA00022573"/>
    </source>
</evidence>
<evidence type="ECO:0000256" key="8">
    <source>
        <dbReference type="ARBA" id="ARBA00023136"/>
    </source>
</evidence>
<evidence type="ECO:0000256" key="1">
    <source>
        <dbReference type="ARBA" id="ARBA00004651"/>
    </source>
</evidence>
<dbReference type="PANTHER" id="PTHR34308">
    <property type="entry name" value="COBALAMIN BIOSYNTHESIS PROTEIN CBIB"/>
    <property type="match status" value="1"/>
</dbReference>
<comment type="similarity">
    <text evidence="3 9">Belongs to the CobD/CbiB family.</text>
</comment>
<evidence type="ECO:0000256" key="9">
    <source>
        <dbReference type="HAMAP-Rule" id="MF_00024"/>
    </source>
</evidence>
<evidence type="ECO:0000313" key="10">
    <source>
        <dbReference type="EMBL" id="RAQ30233.1"/>
    </source>
</evidence>
<evidence type="ECO:0000313" key="11">
    <source>
        <dbReference type="Proteomes" id="UP000249377"/>
    </source>
</evidence>
<comment type="pathway">
    <text evidence="2 9">Cofactor biosynthesis; adenosylcobalamin biosynthesis.</text>
</comment>
<evidence type="ECO:0000256" key="7">
    <source>
        <dbReference type="ARBA" id="ARBA00022989"/>
    </source>
</evidence>
<comment type="function">
    <text evidence="9">Converts cobyric acid to cobinamide by the addition of aminopropanol on the F carboxylic group.</text>
</comment>
<feature type="transmembrane region" description="Helical" evidence="9">
    <location>
        <begin position="53"/>
        <end position="78"/>
    </location>
</feature>
<keyword evidence="7 9" id="KW-1133">Transmembrane helix</keyword>
<dbReference type="NCBIfam" id="TIGR00380">
    <property type="entry name" value="cobal_cbiB"/>
    <property type="match status" value="1"/>
</dbReference>
<keyword evidence="6 9" id="KW-0812">Transmembrane</keyword>
<dbReference type="UniPathway" id="UPA00148"/>
<keyword evidence="8 9" id="KW-0472">Membrane</keyword>
<dbReference type="GO" id="GO:0015420">
    <property type="term" value="F:ABC-type vitamin B12 transporter activity"/>
    <property type="evidence" value="ECO:0007669"/>
    <property type="project" value="UniProtKB-UniRule"/>
</dbReference>
<dbReference type="PANTHER" id="PTHR34308:SF1">
    <property type="entry name" value="COBALAMIN BIOSYNTHESIS PROTEIN CBIB"/>
    <property type="match status" value="1"/>
</dbReference>
<proteinExistence type="inferred from homology"/>
<dbReference type="RefSeq" id="WP_112331430.1">
    <property type="nucleotide sequence ID" value="NZ_JADPHD010000001.1"/>
</dbReference>